<dbReference type="InterPro" id="IPR037118">
    <property type="entry name" value="Val-tRNA_synth_C_sf"/>
</dbReference>
<keyword evidence="8 14" id="KW-0067">ATP-binding</keyword>
<comment type="similarity">
    <text evidence="1">Belongs to the ABC transporter superfamily. ABCF family. Translational throttle EttA subfamily.</text>
</comment>
<dbReference type="CDD" id="cd03221">
    <property type="entry name" value="ABCF_EF-3"/>
    <property type="match status" value="2"/>
</dbReference>
<keyword evidence="4" id="KW-0699">rRNA-binding</keyword>
<evidence type="ECO:0000256" key="9">
    <source>
        <dbReference type="ARBA" id="ARBA00022845"/>
    </source>
</evidence>
<evidence type="ECO:0000256" key="3">
    <source>
        <dbReference type="ARBA" id="ARBA00022555"/>
    </source>
</evidence>
<dbReference type="GO" id="GO:0019843">
    <property type="term" value="F:rRNA binding"/>
    <property type="evidence" value="ECO:0007669"/>
    <property type="project" value="UniProtKB-KW"/>
</dbReference>
<evidence type="ECO:0000313" key="15">
    <source>
        <dbReference type="Proteomes" id="UP000467132"/>
    </source>
</evidence>
<feature type="coiled-coil region" evidence="12">
    <location>
        <begin position="563"/>
        <end position="614"/>
    </location>
</feature>
<keyword evidence="3" id="KW-0820">tRNA-binding</keyword>
<dbReference type="Pfam" id="PF16326">
    <property type="entry name" value="ABC_tran_CTD"/>
    <property type="match status" value="1"/>
</dbReference>
<dbReference type="AlphaFoldDB" id="A0A845QXF4"/>
<dbReference type="Pfam" id="PF00005">
    <property type="entry name" value="ABC_tran"/>
    <property type="match status" value="2"/>
</dbReference>
<dbReference type="PANTHER" id="PTHR42855">
    <property type="entry name" value="ABC TRANSPORTER ATP-BINDING SUBUNIT"/>
    <property type="match status" value="1"/>
</dbReference>
<protein>
    <submittedName>
        <fullName evidence="14">ABC transporter ATP-binding protein</fullName>
    </submittedName>
</protein>
<comment type="caution">
    <text evidence="14">The sequence shown here is derived from an EMBL/GenBank/DDBJ whole genome shotgun (WGS) entry which is preliminary data.</text>
</comment>
<evidence type="ECO:0000256" key="11">
    <source>
        <dbReference type="ARBA" id="ARBA00022917"/>
    </source>
</evidence>
<evidence type="ECO:0000256" key="2">
    <source>
        <dbReference type="ARBA" id="ARBA00022490"/>
    </source>
</evidence>
<keyword evidence="6" id="KW-0547">Nucleotide-binding</keyword>
<dbReference type="InterPro" id="IPR051309">
    <property type="entry name" value="ABCF_ATPase"/>
</dbReference>
<evidence type="ECO:0000256" key="5">
    <source>
        <dbReference type="ARBA" id="ARBA00022737"/>
    </source>
</evidence>
<evidence type="ECO:0000256" key="4">
    <source>
        <dbReference type="ARBA" id="ARBA00022730"/>
    </source>
</evidence>
<dbReference type="PROSITE" id="PS50893">
    <property type="entry name" value="ABC_TRANSPORTER_2"/>
    <property type="match status" value="2"/>
</dbReference>
<dbReference type="InterPro" id="IPR032781">
    <property type="entry name" value="ABC_tran_Xtn"/>
</dbReference>
<dbReference type="GO" id="GO:0005524">
    <property type="term" value="F:ATP binding"/>
    <property type="evidence" value="ECO:0007669"/>
    <property type="project" value="UniProtKB-KW"/>
</dbReference>
<dbReference type="FunFam" id="3.40.50.300:FF:000011">
    <property type="entry name" value="Putative ABC transporter ATP-binding component"/>
    <property type="match status" value="1"/>
</dbReference>
<dbReference type="InterPro" id="IPR003439">
    <property type="entry name" value="ABC_transporter-like_ATP-bd"/>
</dbReference>
<dbReference type="Pfam" id="PF12848">
    <property type="entry name" value="ABC_tran_Xtn"/>
    <property type="match status" value="1"/>
</dbReference>
<keyword evidence="9" id="KW-0810">Translation regulation</keyword>
<evidence type="ECO:0000259" key="13">
    <source>
        <dbReference type="PROSITE" id="PS50893"/>
    </source>
</evidence>
<feature type="domain" description="ABC transporter" evidence="13">
    <location>
        <begin position="4"/>
        <end position="249"/>
    </location>
</feature>
<keyword evidence="5" id="KW-0677">Repeat</keyword>
<keyword evidence="11" id="KW-0648">Protein biosynthesis</keyword>
<keyword evidence="10" id="KW-0694">RNA-binding</keyword>
<keyword evidence="15" id="KW-1185">Reference proteome</keyword>
<dbReference type="EMBL" id="QXXA01000006">
    <property type="protein sequence ID" value="NBI06459.1"/>
    <property type="molecule type" value="Genomic_DNA"/>
</dbReference>
<dbReference type="Gene3D" id="3.40.50.300">
    <property type="entry name" value="P-loop containing nucleotide triphosphate hydrolases"/>
    <property type="match status" value="2"/>
</dbReference>
<dbReference type="GO" id="GO:0003677">
    <property type="term" value="F:DNA binding"/>
    <property type="evidence" value="ECO:0007669"/>
    <property type="project" value="InterPro"/>
</dbReference>
<dbReference type="GO" id="GO:0006412">
    <property type="term" value="P:translation"/>
    <property type="evidence" value="ECO:0007669"/>
    <property type="project" value="UniProtKB-KW"/>
</dbReference>
<feature type="domain" description="ABC transporter" evidence="13">
    <location>
        <begin position="313"/>
        <end position="531"/>
    </location>
</feature>
<dbReference type="GO" id="GO:0006417">
    <property type="term" value="P:regulation of translation"/>
    <property type="evidence" value="ECO:0007669"/>
    <property type="project" value="UniProtKB-KW"/>
</dbReference>
<dbReference type="GO" id="GO:0000049">
    <property type="term" value="F:tRNA binding"/>
    <property type="evidence" value="ECO:0007669"/>
    <property type="project" value="UniProtKB-KW"/>
</dbReference>
<accession>A0A845QXF4</accession>
<dbReference type="SMART" id="SM00382">
    <property type="entry name" value="AAA"/>
    <property type="match status" value="2"/>
</dbReference>
<keyword evidence="7" id="KW-0378">Hydrolase</keyword>
<evidence type="ECO:0000313" key="14">
    <source>
        <dbReference type="EMBL" id="NBI06459.1"/>
    </source>
</evidence>
<organism evidence="14 15">
    <name type="scientific">Senegalia massiliensis</name>
    <dbReference type="NCBI Taxonomy" id="1720316"/>
    <lineage>
        <taxon>Bacteria</taxon>
        <taxon>Bacillati</taxon>
        <taxon>Bacillota</taxon>
        <taxon>Clostridia</taxon>
        <taxon>Eubacteriales</taxon>
        <taxon>Clostridiaceae</taxon>
        <taxon>Senegalia</taxon>
    </lineage>
</organism>
<keyword evidence="12" id="KW-0175">Coiled coil</keyword>
<dbReference type="PANTHER" id="PTHR42855:SF1">
    <property type="entry name" value="ABC TRANSPORTER DOMAIN-CONTAINING PROTEIN"/>
    <property type="match status" value="1"/>
</dbReference>
<dbReference type="Gene3D" id="1.10.287.380">
    <property type="entry name" value="Valyl-tRNA synthetase, C-terminal domain"/>
    <property type="match status" value="1"/>
</dbReference>
<dbReference type="Proteomes" id="UP000467132">
    <property type="component" value="Unassembled WGS sequence"/>
</dbReference>
<evidence type="ECO:0000256" key="10">
    <source>
        <dbReference type="ARBA" id="ARBA00022884"/>
    </source>
</evidence>
<dbReference type="SUPFAM" id="SSF52540">
    <property type="entry name" value="P-loop containing nucleoside triphosphate hydrolases"/>
    <property type="match status" value="2"/>
</dbReference>
<gene>
    <name evidence="14" type="ORF">D3Z33_06235</name>
</gene>
<sequence>MNLLTLENISKRYGEKELFNNITFGINEEDKIGLIGINGTGKSTLLKIITGKESPDSGRIIKRNDIRIEYLSQNPHFEKGATILEQVFQGNSDIMKTIREYNRAIEDKNTSNENIIKLSSEMDKKNAWELESEAKAILTKLGISNFTRKVDNLSGGLKKRIALASALIKPCDLLILDEPTNHLDNDSIDYLEEYLNNRKGALLMITHDRYFLDRIVNKIIELDNKNIYEYMGNYNYFLEKKLEREELLEKEEQKRKKLYNSELKWIRTGAKARTTKQKARINRFENLKESKIDTTKENIDISVGSRRLGKKIVELKDISKAYGENKIIKDFTYTVLRDDRVGIIGENGIGKSTLINIINRITNPDAGKVEIGETVKIGLFSQETSHIDGNQRAIEYIKEGAEYIETGDGDKITASQMMENFLFSKDLQWSYISKLSGGEKRRLHLLRVLMETPNVLLLDEPTNDLDIETLRILEDYLENFDGAVIAVSHDRYFLDKIAEKLFEFKGEGEIVQHTGNYTAFKKSRDKAINTLFKKEEKTKNEKKNKEKSKSQKLKFSYNEKKEYEEIDDIILDLETKIEEIDQKINDTTSDYVLLQELLKEKEVLEEKLEEKMERWIYLNGLAEKIEEEKIKSKY</sequence>
<dbReference type="InterPro" id="IPR003593">
    <property type="entry name" value="AAA+_ATPase"/>
</dbReference>
<dbReference type="InterPro" id="IPR032524">
    <property type="entry name" value="ABC_tran_C"/>
</dbReference>
<name>A0A845QXF4_9CLOT</name>
<reference evidence="14 15" key="1">
    <citation type="submission" date="2018-08" db="EMBL/GenBank/DDBJ databases">
        <title>Murine metabolic-syndrome-specific gut microbial biobank.</title>
        <authorList>
            <person name="Liu C."/>
        </authorList>
    </citation>
    <scope>NUCLEOTIDE SEQUENCE [LARGE SCALE GENOMIC DNA]</scope>
    <source>
        <strain evidence="14 15">583</strain>
    </source>
</reference>
<proteinExistence type="inferred from homology"/>
<evidence type="ECO:0000256" key="8">
    <source>
        <dbReference type="ARBA" id="ARBA00022840"/>
    </source>
</evidence>
<evidence type="ECO:0000256" key="6">
    <source>
        <dbReference type="ARBA" id="ARBA00022741"/>
    </source>
</evidence>
<dbReference type="RefSeq" id="WP_160196940.1">
    <property type="nucleotide sequence ID" value="NZ_QXXA01000006.1"/>
</dbReference>
<evidence type="ECO:0000256" key="12">
    <source>
        <dbReference type="SAM" id="Coils"/>
    </source>
</evidence>
<dbReference type="FunFam" id="3.40.50.300:FF:000183">
    <property type="entry name" value="ABC transporter ATP-binding protein yjjK"/>
    <property type="match status" value="1"/>
</dbReference>
<evidence type="ECO:0000256" key="7">
    <source>
        <dbReference type="ARBA" id="ARBA00022801"/>
    </source>
</evidence>
<dbReference type="OrthoDB" id="9801441at2"/>
<keyword evidence="2" id="KW-0963">Cytoplasm</keyword>
<evidence type="ECO:0000256" key="1">
    <source>
        <dbReference type="ARBA" id="ARBA00005868"/>
    </source>
</evidence>
<dbReference type="GO" id="GO:0016887">
    <property type="term" value="F:ATP hydrolysis activity"/>
    <property type="evidence" value="ECO:0007669"/>
    <property type="project" value="InterPro"/>
</dbReference>
<dbReference type="InterPro" id="IPR027417">
    <property type="entry name" value="P-loop_NTPase"/>
</dbReference>